<dbReference type="AlphaFoldDB" id="A0A1M7G8G8"/>
<feature type="transmembrane region" description="Helical" evidence="1">
    <location>
        <begin position="90"/>
        <end position="107"/>
    </location>
</feature>
<dbReference type="InterPro" id="IPR058581">
    <property type="entry name" value="TM_HPP"/>
</dbReference>
<evidence type="ECO:0000256" key="1">
    <source>
        <dbReference type="SAM" id="Phobius"/>
    </source>
</evidence>
<sequence>MKHFFHRHQQSASWREVGLHGIGAMLAIALLGALSFYTGNPLLIAPFGASCVLLFSVPDSALAQPANVVGGHIVATAIALLMHAFLPNDWWAVALAVGISISAMSLLRITHPPAGADPIVVFAADPAIAFLVFPITLGAVALVLIACLFHAGTKKPYPLRRSE</sequence>
<reference evidence="3 4" key="1">
    <citation type="submission" date="2016-11" db="EMBL/GenBank/DDBJ databases">
        <authorList>
            <person name="Jaros S."/>
            <person name="Januszkiewicz K."/>
            <person name="Wedrychowicz H."/>
        </authorList>
    </citation>
    <scope>NUCLEOTIDE SEQUENCE [LARGE SCALE GENOMIC DNA]</scope>
    <source>
        <strain evidence="3 4">DSM 22153</strain>
    </source>
</reference>
<keyword evidence="1" id="KW-1133">Transmembrane helix</keyword>
<protein>
    <submittedName>
        <fullName evidence="3">HPP family protein</fullName>
    </submittedName>
</protein>
<dbReference type="PANTHER" id="PTHR33741">
    <property type="entry name" value="TRANSMEMBRANE PROTEIN DDB_G0269096-RELATED"/>
    <property type="match status" value="1"/>
</dbReference>
<dbReference type="RefSeq" id="WP_073012131.1">
    <property type="nucleotide sequence ID" value="NZ_FRBW01000002.1"/>
</dbReference>
<feature type="domain" description="HPP transmembrane region" evidence="2">
    <location>
        <begin position="10"/>
        <end position="158"/>
    </location>
</feature>
<keyword evidence="1" id="KW-0812">Transmembrane</keyword>
<accession>A0A1M7G8G8</accession>
<dbReference type="InterPro" id="IPR007065">
    <property type="entry name" value="HPP"/>
</dbReference>
<evidence type="ECO:0000259" key="2">
    <source>
        <dbReference type="Pfam" id="PF04982"/>
    </source>
</evidence>
<organism evidence="3 4">
    <name type="scientific">Roseibium suaedae</name>
    <dbReference type="NCBI Taxonomy" id="735517"/>
    <lineage>
        <taxon>Bacteria</taxon>
        <taxon>Pseudomonadati</taxon>
        <taxon>Pseudomonadota</taxon>
        <taxon>Alphaproteobacteria</taxon>
        <taxon>Hyphomicrobiales</taxon>
        <taxon>Stappiaceae</taxon>
        <taxon>Roseibium</taxon>
    </lineage>
</organism>
<dbReference type="Proteomes" id="UP000186002">
    <property type="component" value="Unassembled WGS sequence"/>
</dbReference>
<dbReference type="OrthoDB" id="9811720at2"/>
<dbReference type="PANTHER" id="PTHR33741:SF5">
    <property type="entry name" value="TRANSMEMBRANE PROTEIN DDB_G0269096-RELATED"/>
    <property type="match status" value="1"/>
</dbReference>
<proteinExistence type="predicted"/>
<feature type="transmembrane region" description="Helical" evidence="1">
    <location>
        <begin position="127"/>
        <end position="151"/>
    </location>
</feature>
<name>A0A1M7G8G8_9HYPH</name>
<evidence type="ECO:0000313" key="3">
    <source>
        <dbReference type="EMBL" id="SHM12694.1"/>
    </source>
</evidence>
<feature type="transmembrane region" description="Helical" evidence="1">
    <location>
        <begin position="21"/>
        <end position="44"/>
    </location>
</feature>
<evidence type="ECO:0000313" key="4">
    <source>
        <dbReference type="Proteomes" id="UP000186002"/>
    </source>
</evidence>
<keyword evidence="4" id="KW-1185">Reference proteome</keyword>
<keyword evidence="1" id="KW-0472">Membrane</keyword>
<feature type="transmembrane region" description="Helical" evidence="1">
    <location>
        <begin position="64"/>
        <end position="83"/>
    </location>
</feature>
<dbReference type="Pfam" id="PF04982">
    <property type="entry name" value="TM_HPP"/>
    <property type="match status" value="1"/>
</dbReference>
<dbReference type="EMBL" id="FRBW01000002">
    <property type="protein sequence ID" value="SHM12694.1"/>
    <property type="molecule type" value="Genomic_DNA"/>
</dbReference>
<dbReference type="STRING" id="735517.SAMN05444272_1844"/>
<gene>
    <name evidence="3" type="ORF">SAMN05444272_1844</name>
</gene>